<dbReference type="SUPFAM" id="SSF56112">
    <property type="entry name" value="Protein kinase-like (PK-like)"/>
    <property type="match status" value="1"/>
</dbReference>
<dbReference type="InterPro" id="IPR008271">
    <property type="entry name" value="Ser/Thr_kinase_AS"/>
</dbReference>
<dbReference type="GO" id="GO:0004674">
    <property type="term" value="F:protein serine/threonine kinase activity"/>
    <property type="evidence" value="ECO:0007669"/>
    <property type="project" value="TreeGrafter"/>
</dbReference>
<dbReference type="GO" id="GO:0005886">
    <property type="term" value="C:plasma membrane"/>
    <property type="evidence" value="ECO:0007669"/>
    <property type="project" value="TreeGrafter"/>
</dbReference>
<reference evidence="3" key="1">
    <citation type="submission" date="2016-04" db="EMBL/GenBank/DDBJ databases">
        <title>Cephalotus genome sequencing.</title>
        <authorList>
            <person name="Fukushima K."/>
            <person name="Hasebe M."/>
            <person name="Fang X."/>
        </authorList>
    </citation>
    <scope>NUCLEOTIDE SEQUENCE [LARGE SCALE GENOMIC DNA]</scope>
    <source>
        <strain evidence="3">cv. St1</strain>
    </source>
</reference>
<dbReference type="InterPro" id="IPR051681">
    <property type="entry name" value="Ser/Thr_Kinases-Pseudokinases"/>
</dbReference>
<evidence type="ECO:0000313" key="2">
    <source>
        <dbReference type="EMBL" id="GAV91422.1"/>
    </source>
</evidence>
<dbReference type="PROSITE" id="PS00108">
    <property type="entry name" value="PROTEIN_KINASE_ST"/>
    <property type="match status" value="1"/>
</dbReference>
<sequence length="348" mass="39659">MKKKGIMVNSISLDGQLGRVLKRGIYLITHEPKPWEIDPGKLTVKEEIARGAFASVHKGSYIGQKVAVKIIVWDDDDSQKTKSQAEAIKEAFIREVEVWYNLDHPNIAKLIGATLDTNAIRFYNDKDQIVMPTRKPCIVVEYLPGGTLKSYLKNNLGKKLDLQIVIQFALDIAKGLSYLHSKNIIHRDMKTDNLLLTKDCRIKIIDFGLSRHENPEEIMTGCTGTMGYMAPEVYNKKLYNRKCDVYSFGICLWEIYICSIGKPYPKLTFSQLCNSGESYEKMRPEIPKSCPESLARVMKKCWNADPNRRPEMEEVVSMLEAINTSRNGGKNIMHHDQPQGCLCFYKSK</sequence>
<dbReference type="PROSITE" id="PS50011">
    <property type="entry name" value="PROTEIN_KINASE_DOM"/>
    <property type="match status" value="1"/>
</dbReference>
<dbReference type="OrthoDB" id="4062651at2759"/>
<dbReference type="Pfam" id="PF07714">
    <property type="entry name" value="PK_Tyr_Ser-Thr"/>
    <property type="match status" value="1"/>
</dbReference>
<keyword evidence="3" id="KW-1185">Reference proteome</keyword>
<keyword evidence="2" id="KW-0418">Kinase</keyword>
<name>A0A1Q3DG47_CEPFO</name>
<dbReference type="PRINTS" id="PR00109">
    <property type="entry name" value="TYRKINASE"/>
</dbReference>
<gene>
    <name evidence="2" type="ORF">CFOL_v3_34817</name>
</gene>
<evidence type="ECO:0000259" key="1">
    <source>
        <dbReference type="PROSITE" id="PS50011"/>
    </source>
</evidence>
<dbReference type="EMBL" id="BDDD01007430">
    <property type="protein sequence ID" value="GAV91422.1"/>
    <property type="molecule type" value="Genomic_DNA"/>
</dbReference>
<dbReference type="Gene3D" id="1.10.510.10">
    <property type="entry name" value="Transferase(Phosphotransferase) domain 1"/>
    <property type="match status" value="1"/>
</dbReference>
<organism evidence="2 3">
    <name type="scientific">Cephalotus follicularis</name>
    <name type="common">Albany pitcher plant</name>
    <dbReference type="NCBI Taxonomy" id="3775"/>
    <lineage>
        <taxon>Eukaryota</taxon>
        <taxon>Viridiplantae</taxon>
        <taxon>Streptophyta</taxon>
        <taxon>Embryophyta</taxon>
        <taxon>Tracheophyta</taxon>
        <taxon>Spermatophyta</taxon>
        <taxon>Magnoliopsida</taxon>
        <taxon>eudicotyledons</taxon>
        <taxon>Gunneridae</taxon>
        <taxon>Pentapetalae</taxon>
        <taxon>rosids</taxon>
        <taxon>fabids</taxon>
        <taxon>Oxalidales</taxon>
        <taxon>Cephalotaceae</taxon>
        <taxon>Cephalotus</taxon>
    </lineage>
</organism>
<dbReference type="InParanoid" id="A0A1Q3DG47"/>
<feature type="domain" description="Protein kinase" evidence="1">
    <location>
        <begin position="42"/>
        <end position="322"/>
    </location>
</feature>
<dbReference type="STRING" id="3775.A0A1Q3DG47"/>
<dbReference type="CDD" id="cd13999">
    <property type="entry name" value="STKc_MAP3K-like"/>
    <property type="match status" value="1"/>
</dbReference>
<dbReference type="InterPro" id="IPR001245">
    <property type="entry name" value="Ser-Thr/Tyr_kinase_cat_dom"/>
</dbReference>
<proteinExistence type="predicted"/>
<dbReference type="PANTHER" id="PTHR44329:SF160">
    <property type="entry name" value="OS05G0577700 PROTEIN"/>
    <property type="match status" value="1"/>
</dbReference>
<accession>A0A1Q3DG47</accession>
<dbReference type="PIRSF" id="PIRSF000654">
    <property type="entry name" value="Integrin-linked_kinase"/>
    <property type="match status" value="1"/>
</dbReference>
<dbReference type="InterPro" id="IPR011009">
    <property type="entry name" value="Kinase-like_dom_sf"/>
</dbReference>
<dbReference type="PANTHER" id="PTHR44329">
    <property type="entry name" value="SERINE/THREONINE-PROTEIN KINASE TNNI3K-RELATED"/>
    <property type="match status" value="1"/>
</dbReference>
<dbReference type="SMART" id="SM00220">
    <property type="entry name" value="S_TKc"/>
    <property type="match status" value="1"/>
</dbReference>
<dbReference type="InterPro" id="IPR000719">
    <property type="entry name" value="Prot_kinase_dom"/>
</dbReference>
<comment type="caution">
    <text evidence="2">The sequence shown here is derived from an EMBL/GenBank/DDBJ whole genome shotgun (WGS) entry which is preliminary data.</text>
</comment>
<dbReference type="GO" id="GO:0005524">
    <property type="term" value="F:ATP binding"/>
    <property type="evidence" value="ECO:0007669"/>
    <property type="project" value="InterPro"/>
</dbReference>
<feature type="non-terminal residue" evidence="2">
    <location>
        <position position="348"/>
    </location>
</feature>
<dbReference type="AlphaFoldDB" id="A0A1Q3DG47"/>
<dbReference type="Proteomes" id="UP000187406">
    <property type="component" value="Unassembled WGS sequence"/>
</dbReference>
<keyword evidence="2" id="KW-0808">Transferase</keyword>
<evidence type="ECO:0000313" key="3">
    <source>
        <dbReference type="Proteomes" id="UP000187406"/>
    </source>
</evidence>
<dbReference type="Gene3D" id="3.30.200.20">
    <property type="entry name" value="Phosphorylase Kinase, domain 1"/>
    <property type="match status" value="1"/>
</dbReference>
<protein>
    <submittedName>
        <fullName evidence="2">Pkinase_Tyr domain-containing protein</fullName>
    </submittedName>
</protein>